<comment type="caution">
    <text evidence="2">The sequence shown here is derived from an EMBL/GenBank/DDBJ whole genome shotgun (WGS) entry which is preliminary data.</text>
</comment>
<keyword evidence="1" id="KW-0238">DNA-binding</keyword>
<dbReference type="GO" id="GO:0003677">
    <property type="term" value="F:DNA binding"/>
    <property type="evidence" value="ECO:0007669"/>
    <property type="project" value="UniProtKB-KW"/>
</dbReference>
<evidence type="ECO:0000313" key="1">
    <source>
        <dbReference type="EMBL" id="NMD85799.1"/>
    </source>
</evidence>
<reference evidence="2 3" key="1">
    <citation type="submission" date="2018-04" db="EMBL/GenBank/DDBJ databases">
        <title>Genomic Encyclopedia of Type Strains, Phase IV (KMG-IV): sequencing the most valuable type-strain genomes for metagenomic binning, comparative biology and taxonomic classification.</title>
        <authorList>
            <person name="Goeker M."/>
        </authorList>
    </citation>
    <scope>NUCLEOTIDE SEQUENCE [LARGE SCALE GENOMIC DNA]</scope>
    <source>
        <strain evidence="2 3">DSM 14823</strain>
    </source>
</reference>
<dbReference type="GeneID" id="78297268"/>
<keyword evidence="3" id="KW-1185">Reference proteome</keyword>
<evidence type="ECO:0000313" key="4">
    <source>
        <dbReference type="Proteomes" id="UP000576225"/>
    </source>
</evidence>
<dbReference type="Gene3D" id="2.10.260.10">
    <property type="match status" value="1"/>
</dbReference>
<gene>
    <name evidence="2" type="ORF">C8D82_15512</name>
    <name evidence="1" type="ORF">HF882_04295</name>
</gene>
<name>A0A2U1ABU8_9BACT</name>
<dbReference type="SUPFAM" id="SSF89447">
    <property type="entry name" value="AbrB/MazE/MraZ-like"/>
    <property type="match status" value="1"/>
</dbReference>
<sequence>MIKNLTRHGNSAALVIEKPILDLLGATIDTAFEVVTDGQALVLTPVKDAVRAGKFHKSMDKIGKRYKKSFEELAK</sequence>
<protein>
    <submittedName>
        <fullName evidence="1">AbrB/MazE/SpoVT family DNA-binding domain-containing protein</fullName>
    </submittedName>
</protein>
<dbReference type="Proteomes" id="UP000576225">
    <property type="component" value="Unassembled WGS sequence"/>
</dbReference>
<evidence type="ECO:0000313" key="3">
    <source>
        <dbReference type="Proteomes" id="UP000245959"/>
    </source>
</evidence>
<dbReference type="OrthoDB" id="5422373at2"/>
<dbReference type="AlphaFoldDB" id="A0A2U1ABU8"/>
<dbReference type="InterPro" id="IPR037914">
    <property type="entry name" value="SpoVT-AbrB_sf"/>
</dbReference>
<dbReference type="Proteomes" id="UP000245959">
    <property type="component" value="Unassembled WGS sequence"/>
</dbReference>
<proteinExistence type="predicted"/>
<dbReference type="RefSeq" id="WP_116886007.1">
    <property type="nucleotide sequence ID" value="NZ_CABMMC010000009.1"/>
</dbReference>
<evidence type="ECO:0000313" key="2">
    <source>
        <dbReference type="EMBL" id="PVY32255.1"/>
    </source>
</evidence>
<dbReference type="EMBL" id="JABAEW010000005">
    <property type="protein sequence ID" value="NMD85799.1"/>
    <property type="molecule type" value="Genomic_DNA"/>
</dbReference>
<dbReference type="EMBL" id="QEKH01000055">
    <property type="protein sequence ID" value="PVY32255.1"/>
    <property type="molecule type" value="Genomic_DNA"/>
</dbReference>
<organism evidence="2 3">
    <name type="scientific">Victivallis vadensis</name>
    <dbReference type="NCBI Taxonomy" id="172901"/>
    <lineage>
        <taxon>Bacteria</taxon>
        <taxon>Pseudomonadati</taxon>
        <taxon>Lentisphaerota</taxon>
        <taxon>Lentisphaeria</taxon>
        <taxon>Victivallales</taxon>
        <taxon>Victivallaceae</taxon>
        <taxon>Victivallis</taxon>
    </lineage>
</organism>
<accession>A0A2U1ABU8</accession>
<reference evidence="1 4" key="2">
    <citation type="submission" date="2020-04" db="EMBL/GenBank/DDBJ databases">
        <authorList>
            <person name="Hitch T.C.A."/>
            <person name="Wylensek D."/>
            <person name="Clavel T."/>
        </authorList>
    </citation>
    <scope>NUCLEOTIDE SEQUENCE [LARGE SCALE GENOMIC DNA]</scope>
    <source>
        <strain evidence="1 4">COR2-253-APC-1A</strain>
    </source>
</reference>